<dbReference type="PANTHER" id="PTHR28163">
    <property type="entry name" value="PROTEIN PET117 HOMOLOG, MITOCHONDRIAL"/>
    <property type="match status" value="1"/>
</dbReference>
<evidence type="ECO:0000256" key="4">
    <source>
        <dbReference type="ARBA" id="ARBA00023128"/>
    </source>
</evidence>
<keyword evidence="3" id="KW-0809">Transit peptide</keyword>
<evidence type="ECO:0008006" key="7">
    <source>
        <dbReference type="Google" id="ProtNLM"/>
    </source>
</evidence>
<dbReference type="OrthoDB" id="76305at2759"/>
<name>A0A0D7AGK4_9AGAR</name>
<dbReference type="AlphaFoldDB" id="A0A0D7AGK4"/>
<dbReference type="Proteomes" id="UP000054144">
    <property type="component" value="Unassembled WGS sequence"/>
</dbReference>
<protein>
    <recommendedName>
        <fullName evidence="7">Cytochrome c oxidase assembly protein</fullName>
    </recommendedName>
</protein>
<evidence type="ECO:0000256" key="2">
    <source>
        <dbReference type="ARBA" id="ARBA00008197"/>
    </source>
</evidence>
<dbReference type="Pfam" id="PF15786">
    <property type="entry name" value="PET117"/>
    <property type="match status" value="1"/>
</dbReference>
<reference evidence="5 6" key="1">
    <citation type="journal article" date="2015" name="Fungal Genet. Biol.">
        <title>Evolution of novel wood decay mechanisms in Agaricales revealed by the genome sequences of Fistulina hepatica and Cylindrobasidium torrendii.</title>
        <authorList>
            <person name="Floudas D."/>
            <person name="Held B.W."/>
            <person name="Riley R."/>
            <person name="Nagy L.G."/>
            <person name="Koehler G."/>
            <person name="Ransdell A.S."/>
            <person name="Younus H."/>
            <person name="Chow J."/>
            <person name="Chiniquy J."/>
            <person name="Lipzen A."/>
            <person name="Tritt A."/>
            <person name="Sun H."/>
            <person name="Haridas S."/>
            <person name="LaButti K."/>
            <person name="Ohm R.A."/>
            <person name="Kues U."/>
            <person name="Blanchette R.A."/>
            <person name="Grigoriev I.V."/>
            <person name="Minto R.E."/>
            <person name="Hibbett D.S."/>
        </authorList>
    </citation>
    <scope>NUCLEOTIDE SEQUENCE [LARGE SCALE GENOMIC DNA]</scope>
    <source>
        <strain evidence="5 6">ATCC 64428</strain>
    </source>
</reference>
<dbReference type="PANTHER" id="PTHR28163:SF1">
    <property type="entry name" value="PROTEIN PET117 HOMOLOG, MITOCHONDRIAL"/>
    <property type="match status" value="1"/>
</dbReference>
<gene>
    <name evidence="5" type="ORF">FISHEDRAFT_40284</name>
</gene>
<dbReference type="GO" id="GO:0033617">
    <property type="term" value="P:mitochondrial respiratory chain complex IV assembly"/>
    <property type="evidence" value="ECO:0007669"/>
    <property type="project" value="TreeGrafter"/>
</dbReference>
<keyword evidence="4" id="KW-0496">Mitochondrion</keyword>
<evidence type="ECO:0000256" key="1">
    <source>
        <dbReference type="ARBA" id="ARBA00004173"/>
    </source>
</evidence>
<dbReference type="GO" id="GO:0005739">
    <property type="term" value="C:mitochondrion"/>
    <property type="evidence" value="ECO:0007669"/>
    <property type="project" value="UniProtKB-SubCell"/>
</dbReference>
<proteinExistence type="inferred from homology"/>
<evidence type="ECO:0000256" key="3">
    <source>
        <dbReference type="ARBA" id="ARBA00022946"/>
    </source>
</evidence>
<accession>A0A0D7AGK4</accession>
<organism evidence="5 6">
    <name type="scientific">Fistulina hepatica ATCC 64428</name>
    <dbReference type="NCBI Taxonomy" id="1128425"/>
    <lineage>
        <taxon>Eukaryota</taxon>
        <taxon>Fungi</taxon>
        <taxon>Dikarya</taxon>
        <taxon>Basidiomycota</taxon>
        <taxon>Agaricomycotina</taxon>
        <taxon>Agaricomycetes</taxon>
        <taxon>Agaricomycetidae</taxon>
        <taxon>Agaricales</taxon>
        <taxon>Fistulinaceae</taxon>
        <taxon>Fistulina</taxon>
    </lineage>
</organism>
<comment type="subcellular location">
    <subcellularLocation>
        <location evidence="1">Mitochondrion</location>
    </subcellularLocation>
</comment>
<evidence type="ECO:0000313" key="5">
    <source>
        <dbReference type="EMBL" id="KIY49973.1"/>
    </source>
</evidence>
<evidence type="ECO:0000313" key="6">
    <source>
        <dbReference type="Proteomes" id="UP000054144"/>
    </source>
</evidence>
<keyword evidence="6" id="KW-1185">Reference proteome</keyword>
<dbReference type="EMBL" id="KN881696">
    <property type="protein sequence ID" value="KIY49973.1"/>
    <property type="molecule type" value="Genomic_DNA"/>
</dbReference>
<comment type="similarity">
    <text evidence="2">Belongs to the PET117 family.</text>
</comment>
<dbReference type="InterPro" id="IPR031568">
    <property type="entry name" value="Pet117"/>
</dbReference>
<sequence length="76" mass="8898">MSSRAKVTLAATVVLSAFTIWGVHYLQHKELEDMYQGVLRDDVRRKEKMAQREADLMESRKKQALYESVQTVERQL</sequence>